<dbReference type="EMBL" id="JADRCP010000011">
    <property type="protein sequence ID" value="MBK5178377.1"/>
    <property type="molecule type" value="Genomic_DNA"/>
</dbReference>
<dbReference type="Proteomes" id="UP001296969">
    <property type="component" value="Unassembled WGS sequence"/>
</dbReference>
<dbReference type="EMBL" id="JADRCQ010000011">
    <property type="protein sequence ID" value="MBK5075088.1"/>
    <property type="molecule type" value="Genomic_DNA"/>
</dbReference>
<sequence length="97" mass="10745">MSELERAKTIQLIKSISDNATKMTYEEINLSEPVLLQVQQFYDEQTKSGSLSAMGLLIALVSGIPREAIKKMAFTDYKACEVYLMSFLSYSPPVSGG</sequence>
<dbReference type="RefSeq" id="WP_228399442.1">
    <property type="nucleotide sequence ID" value="NZ_JADRCP010000011.1"/>
</dbReference>
<dbReference type="AlphaFoldDB" id="A0A9D7AM64"/>
<organism evidence="2 3">
    <name type="scientific">Limnobaculum xujianqingii</name>
    <dbReference type="NCBI Taxonomy" id="2738837"/>
    <lineage>
        <taxon>Bacteria</taxon>
        <taxon>Pseudomonadati</taxon>
        <taxon>Pseudomonadota</taxon>
        <taxon>Gammaproteobacteria</taxon>
        <taxon>Enterobacterales</taxon>
        <taxon>Budviciaceae</taxon>
        <taxon>Limnobaculum</taxon>
    </lineage>
</organism>
<comment type="caution">
    <text evidence="2">The sequence shown here is derived from an EMBL/GenBank/DDBJ whole genome shotgun (WGS) entry which is preliminary data.</text>
</comment>
<gene>
    <name evidence="2" type="ORF">I2492_18870</name>
    <name evidence="1" type="ORF">I2493_18975</name>
</gene>
<evidence type="ECO:0000313" key="1">
    <source>
        <dbReference type="EMBL" id="MBK5075088.1"/>
    </source>
</evidence>
<dbReference type="Proteomes" id="UP000807542">
    <property type="component" value="Unassembled WGS sequence"/>
</dbReference>
<name>A0A9D7AM64_9GAMM</name>
<reference evidence="2 4" key="1">
    <citation type="submission" date="2020-11" db="EMBL/GenBank/DDBJ databases">
        <title>Insectihabitans protaetiae gen. nov. sp. nov. and Insectihabitans allomyrinae sp. nov., isolated from larvae of Protaetia brevitarsis seulensis and Allomyrina dichotoma, respectively.</title>
        <authorList>
            <person name="Lee S.D."/>
            <person name="Byeon Y.-S."/>
            <person name="Kim S.-M."/>
            <person name="Yang H.L."/>
            <person name="Kim I.S."/>
        </authorList>
    </citation>
    <scope>NUCLEOTIDE SEQUENCE</scope>
    <source>
        <strain evidence="2">CWB-B4</strain>
        <strain evidence="1 4">CWB-B43</strain>
    </source>
</reference>
<keyword evidence="4" id="KW-1185">Reference proteome</keyword>
<dbReference type="InterPro" id="IPR019289">
    <property type="entry name" value="Phage_tail_E/E"/>
</dbReference>
<dbReference type="Pfam" id="PF10109">
    <property type="entry name" value="Phage_TAC_7"/>
    <property type="match status" value="1"/>
</dbReference>
<evidence type="ECO:0000313" key="2">
    <source>
        <dbReference type="EMBL" id="MBK5178377.1"/>
    </source>
</evidence>
<accession>A0A9D7AM64</accession>
<protein>
    <submittedName>
        <fullName evidence="2">Phage tail assembly protein</fullName>
    </submittedName>
</protein>
<evidence type="ECO:0000313" key="4">
    <source>
        <dbReference type="Proteomes" id="UP001296969"/>
    </source>
</evidence>
<proteinExistence type="predicted"/>
<evidence type="ECO:0000313" key="3">
    <source>
        <dbReference type="Proteomes" id="UP000807542"/>
    </source>
</evidence>